<protein>
    <submittedName>
        <fullName evidence="2">Uncharacterized protein</fullName>
    </submittedName>
</protein>
<reference evidence="2 3" key="1">
    <citation type="journal article" date="2022" name="Nat. Ecol. Evol.">
        <title>A masculinizing supergene underlies an exaggerated male reproductive morph in a spider.</title>
        <authorList>
            <person name="Hendrickx F."/>
            <person name="De Corte Z."/>
            <person name="Sonet G."/>
            <person name="Van Belleghem S.M."/>
            <person name="Kostlbacher S."/>
            <person name="Vangestel C."/>
        </authorList>
    </citation>
    <scope>NUCLEOTIDE SEQUENCE [LARGE SCALE GENOMIC DNA]</scope>
    <source>
        <strain evidence="2">W744_W776</strain>
    </source>
</reference>
<evidence type="ECO:0000313" key="2">
    <source>
        <dbReference type="EMBL" id="KAG8178860.1"/>
    </source>
</evidence>
<dbReference type="EMBL" id="JAFNEN010000662">
    <property type="protein sequence ID" value="KAG8178860.1"/>
    <property type="molecule type" value="Genomic_DNA"/>
</dbReference>
<comment type="caution">
    <text evidence="2">The sequence shown here is derived from an EMBL/GenBank/DDBJ whole genome shotgun (WGS) entry which is preliminary data.</text>
</comment>
<organism evidence="2 3">
    <name type="scientific">Oedothorax gibbosus</name>
    <dbReference type="NCBI Taxonomy" id="931172"/>
    <lineage>
        <taxon>Eukaryota</taxon>
        <taxon>Metazoa</taxon>
        <taxon>Ecdysozoa</taxon>
        <taxon>Arthropoda</taxon>
        <taxon>Chelicerata</taxon>
        <taxon>Arachnida</taxon>
        <taxon>Araneae</taxon>
        <taxon>Araneomorphae</taxon>
        <taxon>Entelegynae</taxon>
        <taxon>Araneoidea</taxon>
        <taxon>Linyphiidae</taxon>
        <taxon>Erigoninae</taxon>
        <taxon>Oedothorax</taxon>
    </lineage>
</organism>
<feature type="region of interest" description="Disordered" evidence="1">
    <location>
        <begin position="183"/>
        <end position="208"/>
    </location>
</feature>
<dbReference type="Proteomes" id="UP000827092">
    <property type="component" value="Unassembled WGS sequence"/>
</dbReference>
<name>A0AAV6U3P6_9ARAC</name>
<feature type="region of interest" description="Disordered" evidence="1">
    <location>
        <begin position="107"/>
        <end position="127"/>
    </location>
</feature>
<feature type="compositionally biased region" description="Polar residues" evidence="1">
    <location>
        <begin position="107"/>
        <end position="120"/>
    </location>
</feature>
<dbReference type="AlphaFoldDB" id="A0AAV6U3P6"/>
<evidence type="ECO:0000256" key="1">
    <source>
        <dbReference type="SAM" id="MobiDB-lite"/>
    </source>
</evidence>
<proteinExistence type="predicted"/>
<gene>
    <name evidence="2" type="ORF">JTE90_010276</name>
</gene>
<evidence type="ECO:0000313" key="3">
    <source>
        <dbReference type="Proteomes" id="UP000827092"/>
    </source>
</evidence>
<accession>A0AAV6U3P6</accession>
<sequence length="208" mass="23176">MYKNAKKEDILKCAAELEVEIPENPTILNLRKLIEETEIYKKDPGFVGDMIASFVEELTTCQTSICPSNTSQQEYSLQNTVPKTVAYDIPEKRQEVLTPLIAPPSSYSPHASRISRSTSPIGKETLEDFRPPKVELDRLNGVDVEEENLLFKSGLFSIEGIASNDELDLNHIRDDKVPGITASDKFSFGNKGNHDTCPEGPPNTHLEN</sequence>
<keyword evidence="3" id="KW-1185">Reference proteome</keyword>